<evidence type="ECO:0000256" key="3">
    <source>
        <dbReference type="SAM" id="Phobius"/>
    </source>
</evidence>
<evidence type="ECO:0000313" key="5">
    <source>
        <dbReference type="EMBL" id="CAI6360029.1"/>
    </source>
</evidence>
<keyword evidence="3" id="KW-0812">Transmembrane</keyword>
<evidence type="ECO:0000256" key="1">
    <source>
        <dbReference type="ARBA" id="ARBA00000815"/>
    </source>
</evidence>
<sequence length="203" mass="22765">MDVSLQLLWVFRTVVVSLLLQCTVGTHYRLLVLHTNDMHSRFDQIDETGAKCVMAGQQCYGGFARVKAAVDRERRRADTGAVDGTLFLNAGDTFQGTAFYTLLKWRAVERMVRKLGIDVMCLGNHEFDDGVEDVAMYIRNITIPVVASNLDLTNEPLLADEPNLMKSKVLTVNGRKIGIIGYLTPETAVSITHTHYSVLFWRV</sequence>
<dbReference type="GO" id="GO:0000166">
    <property type="term" value="F:nucleotide binding"/>
    <property type="evidence" value="ECO:0007669"/>
    <property type="project" value="InterPro"/>
</dbReference>
<dbReference type="Pfam" id="PF00149">
    <property type="entry name" value="Metallophos"/>
    <property type="match status" value="1"/>
</dbReference>
<dbReference type="GO" id="GO:0006196">
    <property type="term" value="P:AMP catabolic process"/>
    <property type="evidence" value="ECO:0007669"/>
    <property type="project" value="TreeGrafter"/>
</dbReference>
<dbReference type="AlphaFoldDB" id="A0AAV0WVF3"/>
<name>A0AAV0WVF3_9HEMI</name>
<evidence type="ECO:0000313" key="6">
    <source>
        <dbReference type="Proteomes" id="UP001160148"/>
    </source>
</evidence>
<evidence type="ECO:0000259" key="4">
    <source>
        <dbReference type="Pfam" id="PF00149"/>
    </source>
</evidence>
<dbReference type="GO" id="GO:0046872">
    <property type="term" value="F:metal ion binding"/>
    <property type="evidence" value="ECO:0007669"/>
    <property type="project" value="InterPro"/>
</dbReference>
<gene>
    <name evidence="5" type="ORF">MEUPH1_LOCUS15374</name>
</gene>
<dbReference type="PANTHER" id="PTHR11575:SF24">
    <property type="entry name" value="5'-NUCLEOTIDASE"/>
    <property type="match status" value="1"/>
</dbReference>
<evidence type="ECO:0000256" key="2">
    <source>
        <dbReference type="ARBA" id="ARBA00012643"/>
    </source>
</evidence>
<dbReference type="Proteomes" id="UP001160148">
    <property type="component" value="Unassembled WGS sequence"/>
</dbReference>
<comment type="caution">
    <text evidence="5">The sequence shown here is derived from an EMBL/GenBank/DDBJ whole genome shotgun (WGS) entry which is preliminary data.</text>
</comment>
<reference evidence="5 6" key="1">
    <citation type="submission" date="2023-01" db="EMBL/GenBank/DDBJ databases">
        <authorList>
            <person name="Whitehead M."/>
        </authorList>
    </citation>
    <scope>NUCLEOTIDE SEQUENCE [LARGE SCALE GENOMIC DNA]</scope>
</reference>
<dbReference type="GO" id="GO:0005886">
    <property type="term" value="C:plasma membrane"/>
    <property type="evidence" value="ECO:0007669"/>
    <property type="project" value="TreeGrafter"/>
</dbReference>
<keyword evidence="3" id="KW-0472">Membrane</keyword>
<dbReference type="SUPFAM" id="SSF56300">
    <property type="entry name" value="Metallo-dependent phosphatases"/>
    <property type="match status" value="1"/>
</dbReference>
<dbReference type="InterPro" id="IPR004843">
    <property type="entry name" value="Calcineurin-like_PHP"/>
</dbReference>
<comment type="catalytic activity">
    <reaction evidence="1">
        <text>a ribonucleoside 5'-phosphate + H2O = a ribonucleoside + phosphate</text>
        <dbReference type="Rhea" id="RHEA:12484"/>
        <dbReference type="ChEBI" id="CHEBI:15377"/>
        <dbReference type="ChEBI" id="CHEBI:18254"/>
        <dbReference type="ChEBI" id="CHEBI:43474"/>
        <dbReference type="ChEBI" id="CHEBI:58043"/>
        <dbReference type="EC" id="3.1.3.5"/>
    </reaction>
</comment>
<dbReference type="EMBL" id="CARXXK010000002">
    <property type="protein sequence ID" value="CAI6360029.1"/>
    <property type="molecule type" value="Genomic_DNA"/>
</dbReference>
<dbReference type="PROSITE" id="PS00785">
    <property type="entry name" value="5_NUCLEOTIDASE_1"/>
    <property type="match status" value="1"/>
</dbReference>
<keyword evidence="6" id="KW-1185">Reference proteome</keyword>
<dbReference type="InterPro" id="IPR029052">
    <property type="entry name" value="Metallo-depent_PP-like"/>
</dbReference>
<protein>
    <recommendedName>
        <fullName evidence="2">5'-nucleotidase</fullName>
        <ecNumber evidence="2">3.1.3.5</ecNumber>
    </recommendedName>
</protein>
<feature type="transmembrane region" description="Helical" evidence="3">
    <location>
        <begin position="6"/>
        <end position="31"/>
    </location>
</feature>
<organism evidence="5 6">
    <name type="scientific">Macrosiphum euphorbiae</name>
    <name type="common">potato aphid</name>
    <dbReference type="NCBI Taxonomy" id="13131"/>
    <lineage>
        <taxon>Eukaryota</taxon>
        <taxon>Metazoa</taxon>
        <taxon>Ecdysozoa</taxon>
        <taxon>Arthropoda</taxon>
        <taxon>Hexapoda</taxon>
        <taxon>Insecta</taxon>
        <taxon>Pterygota</taxon>
        <taxon>Neoptera</taxon>
        <taxon>Paraneoptera</taxon>
        <taxon>Hemiptera</taxon>
        <taxon>Sternorrhyncha</taxon>
        <taxon>Aphidomorpha</taxon>
        <taxon>Aphidoidea</taxon>
        <taxon>Aphididae</taxon>
        <taxon>Macrosiphini</taxon>
        <taxon>Macrosiphum</taxon>
    </lineage>
</organism>
<dbReference type="InterPro" id="IPR006179">
    <property type="entry name" value="5_nucleotidase/apyrase"/>
</dbReference>
<keyword evidence="3" id="KW-1133">Transmembrane helix</keyword>
<proteinExistence type="predicted"/>
<accession>A0AAV0WVF3</accession>
<dbReference type="InterPro" id="IPR006146">
    <property type="entry name" value="5'-Nucleotdase_CS"/>
</dbReference>
<dbReference type="GO" id="GO:0008253">
    <property type="term" value="F:5'-nucleotidase activity"/>
    <property type="evidence" value="ECO:0007669"/>
    <property type="project" value="UniProtKB-EC"/>
</dbReference>
<feature type="domain" description="Calcineurin-like phosphoesterase" evidence="4">
    <location>
        <begin position="32"/>
        <end position="182"/>
    </location>
</feature>
<dbReference type="EC" id="3.1.3.5" evidence="2"/>
<dbReference type="PANTHER" id="PTHR11575">
    <property type="entry name" value="5'-NUCLEOTIDASE-RELATED"/>
    <property type="match status" value="1"/>
</dbReference>
<dbReference type="Gene3D" id="3.60.21.10">
    <property type="match status" value="1"/>
</dbReference>